<evidence type="ECO:0000259" key="2">
    <source>
        <dbReference type="Pfam" id="PF02875"/>
    </source>
</evidence>
<comment type="caution">
    <text evidence="4">The sequence shown here is derived from an EMBL/GenBank/DDBJ whole genome shotgun (WGS) entry which is preliminary data.</text>
</comment>
<dbReference type="InterPro" id="IPR036565">
    <property type="entry name" value="Mur-like_cat_sf"/>
</dbReference>
<dbReference type="EMBL" id="VOHK01000006">
    <property type="protein sequence ID" value="TWT18662.1"/>
    <property type="molecule type" value="Genomic_DNA"/>
</dbReference>
<dbReference type="Pfam" id="PF02875">
    <property type="entry name" value="Mur_ligase_C"/>
    <property type="match status" value="1"/>
</dbReference>
<sequence length="606" mass="63767">MPQEPFEESRRLTGCNVYFAGPGAGLESAPGVAFDEAALARWRDNVQAARSALDWPVGDIIARRHRSGVSLAFAAPMDRLYTAAEVNEWAWYDALGLRAPDAEAPGDDGEPPPPHAASLPRDEALRLLRVRADAEANPALLALAQAADARGVPLLADDDEASLGAGAHGRTWPIDALPAPDAVPWDALRAIPVALVTGSNGKTTSVRLLAAMCRAHGWPTAYSSTDGVYLDGAALEAGDFSGPGGARTALRRPEARAAILETARGGLLRRGLALCRADVALVTNISVDHFGEYGVHDLDDLATVKLTVARAVAGDGLLVLNADDAVLRRHADRFAGQRLGWFSLDDAHPVLAAHRARGGATCGVADGRLRLHVDGAKHDLGAITDLPLALGGRAGYNLSNLAGAALAATALGIPVDTIAGVLARFGASRGDNPGRLQRWRLGGVDVVVDYAHNPDGLRGLLQAVGAGAGGGRLAVVVGHAGNREDEDLRAVAATAAAFSPALVVLKSADGYLRGRAREDIPAIMRDELLRLGMDPRAVEVELDEVQAARRALAWARAGDLVVLPIFDRDARDRVEAMLERMERDGWRAGEDLPELPPARNEEEASP</sequence>
<dbReference type="InterPro" id="IPR004101">
    <property type="entry name" value="Mur_ligase_C"/>
</dbReference>
<feature type="domain" description="Mur ligase central" evidence="3">
    <location>
        <begin position="196"/>
        <end position="407"/>
    </location>
</feature>
<dbReference type="InterPro" id="IPR036615">
    <property type="entry name" value="Mur_ligase_C_dom_sf"/>
</dbReference>
<feature type="domain" description="Mur ligase C-terminal" evidence="2">
    <location>
        <begin position="434"/>
        <end position="563"/>
    </location>
</feature>
<dbReference type="Gene3D" id="3.40.1190.10">
    <property type="entry name" value="Mur-like, catalytic domain"/>
    <property type="match status" value="1"/>
</dbReference>
<keyword evidence="4" id="KW-0436">Ligase</keyword>
<dbReference type="SUPFAM" id="SSF53623">
    <property type="entry name" value="MurD-like peptide ligases, catalytic domain"/>
    <property type="match status" value="1"/>
</dbReference>
<gene>
    <name evidence="4" type="ORF">FQY83_14910</name>
</gene>
<keyword evidence="5" id="KW-1185">Reference proteome</keyword>
<dbReference type="AlphaFoldDB" id="A0A5C5TZE3"/>
<dbReference type="PANTHER" id="PTHR23135:SF18">
    <property type="entry name" value="CYANOPHYCIN SYNTHETASE"/>
    <property type="match status" value="1"/>
</dbReference>
<dbReference type="GO" id="GO:0016881">
    <property type="term" value="F:acid-amino acid ligase activity"/>
    <property type="evidence" value="ECO:0007669"/>
    <property type="project" value="InterPro"/>
</dbReference>
<evidence type="ECO:0000256" key="1">
    <source>
        <dbReference type="SAM" id="MobiDB-lite"/>
    </source>
</evidence>
<evidence type="ECO:0000313" key="4">
    <source>
        <dbReference type="EMBL" id="TWT18662.1"/>
    </source>
</evidence>
<organism evidence="4 5">
    <name type="scientific">Luteimonas marina</name>
    <dbReference type="NCBI Taxonomy" id="488485"/>
    <lineage>
        <taxon>Bacteria</taxon>
        <taxon>Pseudomonadati</taxon>
        <taxon>Pseudomonadota</taxon>
        <taxon>Gammaproteobacteria</taxon>
        <taxon>Lysobacterales</taxon>
        <taxon>Lysobacteraceae</taxon>
        <taxon>Luteimonas</taxon>
    </lineage>
</organism>
<dbReference type="SUPFAM" id="SSF53244">
    <property type="entry name" value="MurD-like peptide ligases, peptide-binding domain"/>
    <property type="match status" value="1"/>
</dbReference>
<evidence type="ECO:0000313" key="5">
    <source>
        <dbReference type="Proteomes" id="UP000319980"/>
    </source>
</evidence>
<evidence type="ECO:0000259" key="3">
    <source>
        <dbReference type="Pfam" id="PF08245"/>
    </source>
</evidence>
<dbReference type="OrthoDB" id="9803907at2"/>
<name>A0A5C5TZE3_9GAMM</name>
<protein>
    <submittedName>
        <fullName evidence="4">Mur ligase</fullName>
    </submittedName>
</protein>
<dbReference type="PANTHER" id="PTHR23135">
    <property type="entry name" value="MUR LIGASE FAMILY MEMBER"/>
    <property type="match status" value="1"/>
</dbReference>
<dbReference type="GO" id="GO:0005524">
    <property type="term" value="F:ATP binding"/>
    <property type="evidence" value="ECO:0007669"/>
    <property type="project" value="InterPro"/>
</dbReference>
<dbReference type="Proteomes" id="UP000319980">
    <property type="component" value="Unassembled WGS sequence"/>
</dbReference>
<feature type="region of interest" description="Disordered" evidence="1">
    <location>
        <begin position="585"/>
        <end position="606"/>
    </location>
</feature>
<proteinExistence type="predicted"/>
<dbReference type="Gene3D" id="3.90.190.20">
    <property type="entry name" value="Mur ligase, C-terminal domain"/>
    <property type="match status" value="1"/>
</dbReference>
<reference evidence="4 5" key="1">
    <citation type="journal article" date="2008" name="Int. J. Syst. Evol. Microbiol.">
        <title>Luteimonas marina sp. nov., isolated from seawater.</title>
        <authorList>
            <person name="Baik K.S."/>
            <person name="Park S.C."/>
            <person name="Kim M.S."/>
            <person name="Kim E.M."/>
            <person name="Park C."/>
            <person name="Chun J."/>
            <person name="Seong C.N."/>
        </authorList>
    </citation>
    <scope>NUCLEOTIDE SEQUENCE [LARGE SCALE GENOMIC DNA]</scope>
    <source>
        <strain evidence="4 5">FR1330</strain>
    </source>
</reference>
<dbReference type="Pfam" id="PF08245">
    <property type="entry name" value="Mur_ligase_M"/>
    <property type="match status" value="1"/>
</dbReference>
<dbReference type="RefSeq" id="WP_146388765.1">
    <property type="nucleotide sequence ID" value="NZ_VOHK01000006.1"/>
</dbReference>
<accession>A0A5C5TZE3</accession>
<dbReference type="InterPro" id="IPR013221">
    <property type="entry name" value="Mur_ligase_cen"/>
</dbReference>